<dbReference type="InterPro" id="IPR050640">
    <property type="entry name" value="Bact_2-comp_sensor_kinase"/>
</dbReference>
<evidence type="ECO:0000313" key="10">
    <source>
        <dbReference type="Proteomes" id="UP000215509"/>
    </source>
</evidence>
<keyword evidence="10" id="KW-1185">Reference proteome</keyword>
<dbReference type="SUPFAM" id="SSF158472">
    <property type="entry name" value="HAMP domain-like"/>
    <property type="match status" value="1"/>
</dbReference>
<dbReference type="EMBL" id="NMQW01000012">
    <property type="protein sequence ID" value="OXM86756.1"/>
    <property type="molecule type" value="Genomic_DNA"/>
</dbReference>
<evidence type="ECO:0000256" key="6">
    <source>
        <dbReference type="ARBA" id="ARBA00023136"/>
    </source>
</evidence>
<dbReference type="PANTHER" id="PTHR34220:SF7">
    <property type="entry name" value="SENSOR HISTIDINE KINASE YPDA"/>
    <property type="match status" value="1"/>
</dbReference>
<evidence type="ECO:0000256" key="3">
    <source>
        <dbReference type="ARBA" id="ARBA00022553"/>
    </source>
</evidence>
<evidence type="ECO:0000256" key="2">
    <source>
        <dbReference type="ARBA" id="ARBA00022475"/>
    </source>
</evidence>
<dbReference type="PROSITE" id="PS50885">
    <property type="entry name" value="HAMP"/>
    <property type="match status" value="1"/>
</dbReference>
<dbReference type="SUPFAM" id="SSF55874">
    <property type="entry name" value="ATPase domain of HSP90 chaperone/DNA topoisomerase II/histidine kinase"/>
    <property type="match status" value="1"/>
</dbReference>
<dbReference type="Pfam" id="PF02518">
    <property type="entry name" value="HATPase_c"/>
    <property type="match status" value="1"/>
</dbReference>
<evidence type="ECO:0000259" key="8">
    <source>
        <dbReference type="PROSITE" id="PS50885"/>
    </source>
</evidence>
<dbReference type="GO" id="GO:0005886">
    <property type="term" value="C:plasma membrane"/>
    <property type="evidence" value="ECO:0007669"/>
    <property type="project" value="UniProtKB-SubCell"/>
</dbReference>
<evidence type="ECO:0000256" key="7">
    <source>
        <dbReference type="SAM" id="Phobius"/>
    </source>
</evidence>
<keyword evidence="3" id="KW-0597">Phosphoprotein</keyword>
<evidence type="ECO:0000313" key="9">
    <source>
        <dbReference type="EMBL" id="OXM86756.1"/>
    </source>
</evidence>
<dbReference type="Gene3D" id="3.30.565.10">
    <property type="entry name" value="Histidine kinase-like ATPase, C-terminal domain"/>
    <property type="match status" value="1"/>
</dbReference>
<reference evidence="9 10" key="1">
    <citation type="submission" date="2017-07" db="EMBL/GenBank/DDBJ databases">
        <title>Genome sequencing and assembly of Paenibacillus rigui.</title>
        <authorList>
            <person name="Mayilraj S."/>
        </authorList>
    </citation>
    <scope>NUCLEOTIDE SEQUENCE [LARGE SCALE GENOMIC DNA]</scope>
    <source>
        <strain evidence="9 10">JCM 16352</strain>
    </source>
</reference>
<feature type="transmembrane region" description="Helical" evidence="7">
    <location>
        <begin position="12"/>
        <end position="29"/>
    </location>
</feature>
<organism evidence="9 10">
    <name type="scientific">Paenibacillus rigui</name>
    <dbReference type="NCBI Taxonomy" id="554312"/>
    <lineage>
        <taxon>Bacteria</taxon>
        <taxon>Bacillati</taxon>
        <taxon>Bacillota</taxon>
        <taxon>Bacilli</taxon>
        <taxon>Bacillales</taxon>
        <taxon>Paenibacillaceae</taxon>
        <taxon>Paenibacillus</taxon>
    </lineage>
</organism>
<feature type="transmembrane region" description="Helical" evidence="7">
    <location>
        <begin position="287"/>
        <end position="307"/>
    </location>
</feature>
<keyword evidence="7" id="KW-0812">Transmembrane</keyword>
<keyword evidence="5 9" id="KW-0418">Kinase</keyword>
<dbReference type="RefSeq" id="WP_094014305.1">
    <property type="nucleotide sequence ID" value="NZ_NMQW01000012.1"/>
</dbReference>
<dbReference type="GO" id="GO:0000155">
    <property type="term" value="F:phosphorelay sensor kinase activity"/>
    <property type="evidence" value="ECO:0007669"/>
    <property type="project" value="InterPro"/>
</dbReference>
<dbReference type="InterPro" id="IPR010559">
    <property type="entry name" value="Sig_transdc_His_kin_internal"/>
</dbReference>
<protein>
    <submittedName>
        <fullName evidence="9">Two-component sensor histidine kinase</fullName>
    </submittedName>
</protein>
<keyword evidence="2" id="KW-1003">Cell membrane</keyword>
<sequence length="585" mass="67741">MFRGWNTFNKTVLLILIVLLPIAFIFSYTNQISVQVIEKELQEKALKHLSFFGSQIDNTVNQLSVNAIVLSRDPGIKRVGNIGTGPGSYERLQEQEDFIQKISLLSAASNWTNRLTIYYPQIQQAVSSDYYSVYNESYLDEMSNQPVGSWIYHAGRKGDSYFAKFLWSPFLINQKPKDAETVVEARFPESNLITMLRDYSSAENGNSIFYKQGNAPIYDPETNSELTNKINAALDKEPPDQNGYRIINIDDESYTVDYVRLESLGWYAVSYFPLEQVLLPIKKSRDLFYTSISLMLLIGLLAAVFLYRQVQLPIRKLLRGIEKIQTGTYSYRIRHMPKNEFDYLFIKFNQMSSEIQRLVKKVYEENIRYRDAQLKHLQAQINPHFLSNSLFFVKNMIAVDDKDAATRMILNLASYYRYVTKLEHTMTSLQEELELIDNYLVIQNLRLKRFHYEIHIPESMRGLQIPRLLIQPIVENTVIHSIEKSGRYGIIDITGELIGEEYVITIDDNGKEISEETIRKLQLKVERDVKDGEGFGLWNVHQRLRYHFGQEAGLQFTHSQLGGLRVAIRWTVSGSRKMEGSEGDQ</sequence>
<proteinExistence type="predicted"/>
<evidence type="ECO:0000256" key="4">
    <source>
        <dbReference type="ARBA" id="ARBA00022679"/>
    </source>
</evidence>
<evidence type="ECO:0000256" key="1">
    <source>
        <dbReference type="ARBA" id="ARBA00004651"/>
    </source>
</evidence>
<accession>A0A229UTB1</accession>
<keyword evidence="6 7" id="KW-0472">Membrane</keyword>
<dbReference type="Gene3D" id="6.10.340.10">
    <property type="match status" value="1"/>
</dbReference>
<comment type="caution">
    <text evidence="9">The sequence shown here is derived from an EMBL/GenBank/DDBJ whole genome shotgun (WGS) entry which is preliminary data.</text>
</comment>
<dbReference type="AlphaFoldDB" id="A0A229UTB1"/>
<dbReference type="Proteomes" id="UP000215509">
    <property type="component" value="Unassembled WGS sequence"/>
</dbReference>
<evidence type="ECO:0000256" key="5">
    <source>
        <dbReference type="ARBA" id="ARBA00022777"/>
    </source>
</evidence>
<dbReference type="InterPro" id="IPR003660">
    <property type="entry name" value="HAMP_dom"/>
</dbReference>
<keyword evidence="7" id="KW-1133">Transmembrane helix</keyword>
<gene>
    <name evidence="9" type="ORF">CF651_07855</name>
</gene>
<dbReference type="Pfam" id="PF06580">
    <property type="entry name" value="His_kinase"/>
    <property type="match status" value="1"/>
</dbReference>
<comment type="subcellular location">
    <subcellularLocation>
        <location evidence="1">Cell membrane</location>
        <topology evidence="1">Multi-pass membrane protein</topology>
    </subcellularLocation>
</comment>
<dbReference type="InterPro" id="IPR003594">
    <property type="entry name" value="HATPase_dom"/>
</dbReference>
<dbReference type="PANTHER" id="PTHR34220">
    <property type="entry name" value="SENSOR HISTIDINE KINASE YPDA"/>
    <property type="match status" value="1"/>
</dbReference>
<feature type="domain" description="HAMP" evidence="8">
    <location>
        <begin position="308"/>
        <end position="360"/>
    </location>
</feature>
<keyword evidence="4" id="KW-0808">Transferase</keyword>
<dbReference type="OrthoDB" id="2521939at2"/>
<dbReference type="InterPro" id="IPR036890">
    <property type="entry name" value="HATPase_C_sf"/>
</dbReference>
<dbReference type="CDD" id="cd06225">
    <property type="entry name" value="HAMP"/>
    <property type="match status" value="1"/>
</dbReference>
<name>A0A229UTB1_9BACL</name>